<evidence type="ECO:0000313" key="2">
    <source>
        <dbReference type="EMBL" id="NKQ56939.1"/>
    </source>
</evidence>
<keyword evidence="1" id="KW-1133">Transmembrane helix</keyword>
<organism evidence="2 3">
    <name type="scientific">Amycolatopsis acididurans</name>
    <dbReference type="NCBI Taxonomy" id="2724524"/>
    <lineage>
        <taxon>Bacteria</taxon>
        <taxon>Bacillati</taxon>
        <taxon>Actinomycetota</taxon>
        <taxon>Actinomycetes</taxon>
        <taxon>Pseudonocardiales</taxon>
        <taxon>Pseudonocardiaceae</taxon>
        <taxon>Amycolatopsis</taxon>
    </lineage>
</organism>
<feature type="transmembrane region" description="Helical" evidence="1">
    <location>
        <begin position="75"/>
        <end position="95"/>
    </location>
</feature>
<keyword evidence="1" id="KW-0472">Membrane</keyword>
<keyword evidence="3" id="KW-1185">Reference proteome</keyword>
<reference evidence="2 3" key="1">
    <citation type="submission" date="2020-04" db="EMBL/GenBank/DDBJ databases">
        <title>Novel species.</title>
        <authorList>
            <person name="Teo W.F.A."/>
            <person name="Lipun K."/>
            <person name="Srisuk N."/>
            <person name="Duangmal K."/>
        </authorList>
    </citation>
    <scope>NUCLEOTIDE SEQUENCE [LARGE SCALE GENOMIC DNA]</scope>
    <source>
        <strain evidence="2 3">K13G38</strain>
    </source>
</reference>
<feature type="transmembrane region" description="Helical" evidence="1">
    <location>
        <begin position="45"/>
        <end position="68"/>
    </location>
</feature>
<evidence type="ECO:0000313" key="3">
    <source>
        <dbReference type="Proteomes" id="UP000715441"/>
    </source>
</evidence>
<evidence type="ECO:0000256" key="1">
    <source>
        <dbReference type="SAM" id="Phobius"/>
    </source>
</evidence>
<evidence type="ECO:0008006" key="4">
    <source>
        <dbReference type="Google" id="ProtNLM"/>
    </source>
</evidence>
<accession>A0ABX1JB70</accession>
<keyword evidence="1" id="KW-0812">Transmembrane</keyword>
<dbReference type="EMBL" id="JAAXLS010000029">
    <property type="protein sequence ID" value="NKQ56939.1"/>
    <property type="molecule type" value="Genomic_DNA"/>
</dbReference>
<comment type="caution">
    <text evidence="2">The sequence shown here is derived from an EMBL/GenBank/DDBJ whole genome shotgun (WGS) entry which is preliminary data.</text>
</comment>
<name>A0ABX1JB70_9PSEU</name>
<dbReference type="RefSeq" id="WP_168519969.1">
    <property type="nucleotide sequence ID" value="NZ_JAAXLS010000029.1"/>
</dbReference>
<proteinExistence type="predicted"/>
<feature type="transmembrane region" description="Helical" evidence="1">
    <location>
        <begin position="101"/>
        <end position="122"/>
    </location>
</feature>
<protein>
    <recommendedName>
        <fullName evidence="4">DUF1304 domain-containing protein</fullName>
    </recommendedName>
</protein>
<dbReference type="Proteomes" id="UP000715441">
    <property type="component" value="Unassembled WGS sequence"/>
</dbReference>
<gene>
    <name evidence="2" type="ORF">HFP15_29130</name>
</gene>
<sequence>MAAVLAYVAAGMVGLWGVSHAIPTMNVVAGFGEISTDNRRVLVQEWLAEAVAMWAFAALVIVVTATGVGLSVTDWVYRAIAGALLLLAVLTAFTGARTPVIWFKICPGLLTSSAVLLLVASFT</sequence>